<feature type="transmembrane region" description="Helical" evidence="1">
    <location>
        <begin position="38"/>
        <end position="67"/>
    </location>
</feature>
<evidence type="ECO:0000259" key="2">
    <source>
        <dbReference type="Pfam" id="PF03413"/>
    </source>
</evidence>
<keyword evidence="4" id="KW-1185">Reference proteome</keyword>
<gene>
    <name evidence="3" type="ORF">B0F88_1317</name>
</gene>
<comment type="caution">
    <text evidence="3">The sequence shown here is derived from an EMBL/GenBank/DDBJ whole genome shotgun (WGS) entry which is preliminary data.</text>
</comment>
<dbReference type="InterPro" id="IPR025711">
    <property type="entry name" value="PepSY"/>
</dbReference>
<evidence type="ECO:0000256" key="1">
    <source>
        <dbReference type="SAM" id="Phobius"/>
    </source>
</evidence>
<feature type="domain" description="PepSY" evidence="2">
    <location>
        <begin position="290"/>
        <end position="353"/>
    </location>
</feature>
<feature type="transmembrane region" description="Helical" evidence="1">
    <location>
        <begin position="385"/>
        <end position="406"/>
    </location>
</feature>
<dbReference type="InterPro" id="IPR005625">
    <property type="entry name" value="PepSY-ass_TM"/>
</dbReference>
<accession>A0A2S6GEV9</accession>
<reference evidence="3 4" key="1">
    <citation type="submission" date="2018-02" db="EMBL/GenBank/DDBJ databases">
        <title>Subsurface microbial communities from deep shales in Ohio and West Virginia, USA.</title>
        <authorList>
            <person name="Wrighton K."/>
        </authorList>
    </citation>
    <scope>NUCLEOTIDE SEQUENCE [LARGE SCALE GENOMIC DNA]</scope>
    <source>
        <strain evidence="3 4">OWC-G53F</strain>
    </source>
</reference>
<name>A0A2S6GEV9_9GAMM</name>
<protein>
    <submittedName>
        <fullName evidence="3">Putative iron-regulated membrane protein</fullName>
    </submittedName>
</protein>
<keyword evidence="1" id="KW-0472">Membrane</keyword>
<feature type="transmembrane region" description="Helical" evidence="1">
    <location>
        <begin position="188"/>
        <end position="211"/>
    </location>
</feature>
<keyword evidence="1" id="KW-1133">Transmembrane helix</keyword>
<proteinExistence type="predicted"/>
<dbReference type="PANTHER" id="PTHR34219">
    <property type="entry name" value="IRON-REGULATED INNER MEMBRANE PROTEIN-RELATED"/>
    <property type="match status" value="1"/>
</dbReference>
<sequence>MSGENMKRFSTDLAHGEALNGPDAGQQRLTRLKKRRKLWLSVHLWLGLLLGFFLAVLGITGSILVFYEEIDNVLNADLRTVQAPAQGESSYRSLAEIHAAAVAAMPPQAKLGFVDYPADTTASYKFGFIIPSAVADGKEEWQVHVDPYTAQVLGKHLIKKAEDIFPRALIPFVFRLHFALLSGETGGIIIGIIGVILLFSVLTGLIVWWPLTGRWQRVLSIKRRASVERFNHDLHQTSGFYTFPILFAVLLSGVYMNLPSQFMTLVKQLSPGTQGFMDSPHSLPIVGKKPIDLAQALSIVQSRYPEGRVDWLSPPGGETGVYRIKMIDVPELSRFWSERQVVVDQYNGAILEVRDPSTRATFGQTFVDWQWPLHSGRAFGWTGRILVFLSGLACPVLFITGLIRWLQKRRAKLSRHID</sequence>
<organism evidence="3 4">
    <name type="scientific">Methylobacter tundripaludum</name>
    <dbReference type="NCBI Taxonomy" id="173365"/>
    <lineage>
        <taxon>Bacteria</taxon>
        <taxon>Pseudomonadati</taxon>
        <taxon>Pseudomonadota</taxon>
        <taxon>Gammaproteobacteria</taxon>
        <taxon>Methylococcales</taxon>
        <taxon>Methylococcaceae</taxon>
        <taxon>Methylobacter</taxon>
    </lineage>
</organism>
<dbReference type="Pfam" id="PF03929">
    <property type="entry name" value="PepSY_TM"/>
    <property type="match status" value="1"/>
</dbReference>
<keyword evidence="1" id="KW-0812">Transmembrane</keyword>
<dbReference type="AlphaFoldDB" id="A0A2S6GEV9"/>
<feature type="transmembrane region" description="Helical" evidence="1">
    <location>
        <begin position="239"/>
        <end position="258"/>
    </location>
</feature>
<dbReference type="Proteomes" id="UP000238071">
    <property type="component" value="Unassembled WGS sequence"/>
</dbReference>
<evidence type="ECO:0000313" key="4">
    <source>
        <dbReference type="Proteomes" id="UP000238071"/>
    </source>
</evidence>
<dbReference type="Pfam" id="PF03413">
    <property type="entry name" value="PepSY"/>
    <property type="match status" value="1"/>
</dbReference>
<dbReference type="EMBL" id="PTIY01000031">
    <property type="protein sequence ID" value="PPK63754.1"/>
    <property type="molecule type" value="Genomic_DNA"/>
</dbReference>
<evidence type="ECO:0000313" key="3">
    <source>
        <dbReference type="EMBL" id="PPK63754.1"/>
    </source>
</evidence>